<evidence type="ECO:0008006" key="6">
    <source>
        <dbReference type="Google" id="ProtNLM"/>
    </source>
</evidence>
<dbReference type="Proteomes" id="UP001430848">
    <property type="component" value="Unassembled WGS sequence"/>
</dbReference>
<gene>
    <name evidence="4" type="ORF">SLS63_014135</name>
</gene>
<evidence type="ECO:0000256" key="1">
    <source>
        <dbReference type="ARBA" id="ARBA00008383"/>
    </source>
</evidence>
<dbReference type="PANTHER" id="PTHR48228:SF4">
    <property type="entry name" value="BLR3030 PROTEIN"/>
    <property type="match status" value="1"/>
</dbReference>
<evidence type="ECO:0000259" key="3">
    <source>
        <dbReference type="Pfam" id="PF14330"/>
    </source>
</evidence>
<comment type="similarity">
    <text evidence="1">Belongs to the CoA-transferase III family.</text>
</comment>
<dbReference type="SUPFAM" id="SSF89796">
    <property type="entry name" value="CoA-transferase family III (CaiB/BaiF)"/>
    <property type="match status" value="2"/>
</dbReference>
<sequence length="972" mass="105743">MADSEFSILTPVGMLGYDYTVEHFWYGIEEYRPEAIIVDSGSTDGGPFKLGVGKMTCGRNSYIRDLEPILAACFHFKIKVLISSVGGDGSDKHLQEMFEIVTEISRRLGFSFEVATIKAGSDRNLVKRKIASLKVHPCGPVEDLLPDVVDGAVDVVSQMGAEPFMEALKGNPDIILAGRAYDPAPFAAFCLSRGVSEGVAWHVGKIMECGAACATPKGTSIIATVRRDSFDLTPLDPSQRCTPVSVASHTLYEKTRPDRLPGPGGILSLDTAKYEQLTEKTTRVSGATFIPTPYQIKLEGVTHLGHRAVFIGGIRDPVLIGQIDDYLERIRGLYHLVDLEEDEKVSLFPVSFHRIKSTQEPSPLVTITEDPKKQVPKGRAKMSSLACVIRSKNAGPFELTFDIMFDSSEMYSRVRDADVLGNDVIRRLYGVEDKDIITNMFYTPALAWKCTIRRPWAQGSIGERDTLGTQQHAPLLNIEVPGTETATPTAIDTKDRSGFLARDIVREIWTGLQLPQNGLKSLELPGDDGKPALPSSYKIGSLAQGTIALSGLTASLFYSLRNNVYMPKVTVPAKHATIEFKSERLYTLDGKPASHVSGPIGGLHKTSDGYVRIHDAFPNHRDGAARLLGLPLAASRADVSAKTRDWASVDLESVGLDNELAIYALRSYRQWDLLPQAKAIADFPISISQVATGPAGLPAHILPGKYPCLRGLRVLEMSRGIAAPLAGKTLAVHGADVIWVTSPNLPSLPDTDIDLGRGKRTVQLDLHDDNERQKLMELVKSCDVFIQGFRPASLAAHGLSQEQVAALNPGVVYASLSAFGPRGPWSGRRGFDSLVQTCSGMNVSEAEHYGTGGVARHTPCQALDHASGYLLASGIMAALHRRAKVGGSHAVEVSLAGTMKYLRSLGQYPGSSGFDVPDFETAKDVEEKYLETYPTDFGELRAVRHSVTIKGCKVSWERMPKLPGSDKPEWRV</sequence>
<dbReference type="InterPro" id="IPR050509">
    <property type="entry name" value="CoA-transferase_III"/>
</dbReference>
<evidence type="ECO:0000313" key="5">
    <source>
        <dbReference type="Proteomes" id="UP001430848"/>
    </source>
</evidence>
<protein>
    <recommendedName>
        <fullName evidence="6">CAIB/BAIF family enzyme</fullName>
    </recommendedName>
</protein>
<feature type="domain" description="Acyclic terpene utilisation N-terminal" evidence="2">
    <location>
        <begin position="62"/>
        <end position="310"/>
    </location>
</feature>
<dbReference type="InterPro" id="IPR023606">
    <property type="entry name" value="CoA-Trfase_III_dom_1_sf"/>
</dbReference>
<evidence type="ECO:0000313" key="4">
    <source>
        <dbReference type="EMBL" id="KAK7705451.1"/>
    </source>
</evidence>
<dbReference type="Pfam" id="PF14330">
    <property type="entry name" value="DUF4387"/>
    <property type="match status" value="1"/>
</dbReference>
<accession>A0ABR1NKM1</accession>
<keyword evidence="5" id="KW-1185">Reference proteome</keyword>
<organism evidence="4 5">
    <name type="scientific">Diaporthe eres</name>
    <name type="common">Phomopsis oblonga</name>
    <dbReference type="NCBI Taxonomy" id="83184"/>
    <lineage>
        <taxon>Eukaryota</taxon>
        <taxon>Fungi</taxon>
        <taxon>Dikarya</taxon>
        <taxon>Ascomycota</taxon>
        <taxon>Pezizomycotina</taxon>
        <taxon>Sordariomycetes</taxon>
        <taxon>Sordariomycetidae</taxon>
        <taxon>Diaporthales</taxon>
        <taxon>Diaporthaceae</taxon>
        <taxon>Diaporthe</taxon>
        <taxon>Diaporthe eres species complex</taxon>
    </lineage>
</organism>
<dbReference type="Pfam" id="PF07287">
    <property type="entry name" value="AtuA"/>
    <property type="match status" value="1"/>
</dbReference>
<dbReference type="Pfam" id="PF02515">
    <property type="entry name" value="CoA_transf_3"/>
    <property type="match status" value="1"/>
</dbReference>
<feature type="domain" description="DUF4387" evidence="3">
    <location>
        <begin position="383"/>
        <end position="479"/>
    </location>
</feature>
<name>A0ABR1NKM1_DIAER</name>
<dbReference type="InterPro" id="IPR003673">
    <property type="entry name" value="CoA-Trfase_fam_III"/>
</dbReference>
<dbReference type="InterPro" id="IPR010839">
    <property type="entry name" value="AtuA_N"/>
</dbReference>
<reference evidence="4 5" key="1">
    <citation type="submission" date="2024-02" db="EMBL/GenBank/DDBJ databases">
        <title>De novo assembly and annotation of 12 fungi associated with fruit tree decline syndrome in Ontario, Canada.</title>
        <authorList>
            <person name="Sulman M."/>
            <person name="Ellouze W."/>
            <person name="Ilyukhin E."/>
        </authorList>
    </citation>
    <scope>NUCLEOTIDE SEQUENCE [LARGE SCALE GENOMIC DNA]</scope>
    <source>
        <strain evidence="4 5">M169</strain>
    </source>
</reference>
<proteinExistence type="inferred from homology"/>
<dbReference type="Gene3D" id="3.40.50.10540">
    <property type="entry name" value="Crotonobetainyl-coa:carnitine coa-transferase, domain 1"/>
    <property type="match status" value="1"/>
</dbReference>
<dbReference type="EMBL" id="JAKNSF020000240">
    <property type="protein sequence ID" value="KAK7705451.1"/>
    <property type="molecule type" value="Genomic_DNA"/>
</dbReference>
<dbReference type="PANTHER" id="PTHR48228">
    <property type="entry name" value="SUCCINYL-COA--D-CITRAMALATE COA-TRANSFERASE"/>
    <property type="match status" value="1"/>
</dbReference>
<comment type="caution">
    <text evidence="4">The sequence shown here is derived from an EMBL/GenBank/DDBJ whole genome shotgun (WGS) entry which is preliminary data.</text>
</comment>
<evidence type="ECO:0000259" key="2">
    <source>
        <dbReference type="Pfam" id="PF07287"/>
    </source>
</evidence>
<dbReference type="InterPro" id="IPR025496">
    <property type="entry name" value="DUF4387"/>
</dbReference>